<name>A0ABS3TEL8_9BACT</name>
<keyword evidence="2" id="KW-1185">Reference proteome</keyword>
<gene>
    <name evidence="1" type="ORF">J4D97_15705</name>
</gene>
<evidence type="ECO:0008006" key="3">
    <source>
        <dbReference type="Google" id="ProtNLM"/>
    </source>
</evidence>
<organism evidence="1 2">
    <name type="scientific">Hymenobacter defluvii</name>
    <dbReference type="NCBI Taxonomy" id="2054411"/>
    <lineage>
        <taxon>Bacteria</taxon>
        <taxon>Pseudomonadati</taxon>
        <taxon>Bacteroidota</taxon>
        <taxon>Cytophagia</taxon>
        <taxon>Cytophagales</taxon>
        <taxon>Hymenobacteraceae</taxon>
        <taxon>Hymenobacter</taxon>
    </lineage>
</organism>
<comment type="caution">
    <text evidence="1">The sequence shown here is derived from an EMBL/GenBank/DDBJ whole genome shotgun (WGS) entry which is preliminary data.</text>
</comment>
<proteinExistence type="predicted"/>
<sequence length="114" mass="12326">MTNEQPIFASDLPASAHWYTDVLGQPGTPTPDGLRYDLMNGYSLLLSARGQPAKVVLPVPQAAAYQQRFEQRVTVSGENQGRILETQPDSVTLVDPAGNHLQFMTSQSAGPPDC</sequence>
<dbReference type="CDD" id="cd06587">
    <property type="entry name" value="VOC"/>
    <property type="match status" value="1"/>
</dbReference>
<dbReference type="Proteomes" id="UP000670527">
    <property type="component" value="Unassembled WGS sequence"/>
</dbReference>
<dbReference type="SUPFAM" id="SSF54593">
    <property type="entry name" value="Glyoxalase/Bleomycin resistance protein/Dihydroxybiphenyl dioxygenase"/>
    <property type="match status" value="1"/>
</dbReference>
<evidence type="ECO:0000313" key="2">
    <source>
        <dbReference type="Proteomes" id="UP000670527"/>
    </source>
</evidence>
<accession>A0ABS3TEL8</accession>
<protein>
    <recommendedName>
        <fullName evidence="3">VOC family protein</fullName>
    </recommendedName>
</protein>
<dbReference type="Gene3D" id="3.10.180.10">
    <property type="entry name" value="2,3-Dihydroxybiphenyl 1,2-Dioxygenase, domain 1"/>
    <property type="match status" value="1"/>
</dbReference>
<evidence type="ECO:0000313" key="1">
    <source>
        <dbReference type="EMBL" id="MBO3272106.1"/>
    </source>
</evidence>
<reference evidence="1 2" key="1">
    <citation type="submission" date="2021-03" db="EMBL/GenBank/DDBJ databases">
        <authorList>
            <person name="Kim M.K."/>
        </authorList>
    </citation>
    <scope>NUCLEOTIDE SEQUENCE [LARGE SCALE GENOMIC DNA]</scope>
    <source>
        <strain evidence="1 2">BT507</strain>
    </source>
</reference>
<dbReference type="InterPro" id="IPR029068">
    <property type="entry name" value="Glyas_Bleomycin-R_OHBP_Dase"/>
</dbReference>
<dbReference type="EMBL" id="JAGETX010000009">
    <property type="protein sequence ID" value="MBO3272106.1"/>
    <property type="molecule type" value="Genomic_DNA"/>
</dbReference>
<dbReference type="RefSeq" id="WP_208308374.1">
    <property type="nucleotide sequence ID" value="NZ_JAGETX010000009.1"/>
</dbReference>